<organism evidence="9 10">
    <name type="scientific">Paenibacillus donghaensis</name>
    <dbReference type="NCBI Taxonomy" id="414771"/>
    <lineage>
        <taxon>Bacteria</taxon>
        <taxon>Bacillati</taxon>
        <taxon>Bacillota</taxon>
        <taxon>Bacilli</taxon>
        <taxon>Bacillales</taxon>
        <taxon>Paenibacillaceae</taxon>
        <taxon>Paenibacillus</taxon>
    </lineage>
</organism>
<keyword evidence="2" id="KW-0813">Transport</keyword>
<accession>A0A2Z2KYZ1</accession>
<feature type="transmembrane region" description="Helical" evidence="7">
    <location>
        <begin position="357"/>
        <end position="376"/>
    </location>
</feature>
<feature type="transmembrane region" description="Helical" evidence="7">
    <location>
        <begin position="47"/>
        <end position="64"/>
    </location>
</feature>
<evidence type="ECO:0000313" key="10">
    <source>
        <dbReference type="Proteomes" id="UP000249890"/>
    </source>
</evidence>
<dbReference type="PROSITE" id="PS00216">
    <property type="entry name" value="SUGAR_TRANSPORT_1"/>
    <property type="match status" value="1"/>
</dbReference>
<evidence type="ECO:0000256" key="3">
    <source>
        <dbReference type="ARBA" id="ARBA00022475"/>
    </source>
</evidence>
<dbReference type="RefSeq" id="WP_087919937.1">
    <property type="nucleotide sequence ID" value="NZ_CP021780.1"/>
</dbReference>
<evidence type="ECO:0000256" key="6">
    <source>
        <dbReference type="ARBA" id="ARBA00023136"/>
    </source>
</evidence>
<feature type="transmembrane region" description="Helical" evidence="7">
    <location>
        <begin position="388"/>
        <end position="414"/>
    </location>
</feature>
<dbReference type="AlphaFoldDB" id="A0A2Z2KYZ1"/>
<feature type="transmembrane region" description="Helical" evidence="7">
    <location>
        <begin position="133"/>
        <end position="156"/>
    </location>
</feature>
<dbReference type="Gene3D" id="1.20.1720.10">
    <property type="entry name" value="Multidrug resistance protein D"/>
    <property type="match status" value="1"/>
</dbReference>
<protein>
    <submittedName>
        <fullName evidence="9">MFS transporter</fullName>
    </submittedName>
</protein>
<keyword evidence="6 7" id="KW-0472">Membrane</keyword>
<dbReference type="PANTHER" id="PTHR42718">
    <property type="entry name" value="MAJOR FACILITATOR SUPERFAMILY MULTIDRUG TRANSPORTER MFSC"/>
    <property type="match status" value="1"/>
</dbReference>
<keyword evidence="4 7" id="KW-0812">Transmembrane</keyword>
<feature type="transmembrane region" description="Helical" evidence="7">
    <location>
        <begin position="99"/>
        <end position="121"/>
    </location>
</feature>
<feature type="domain" description="Major facilitator superfamily (MFS) profile" evidence="8">
    <location>
        <begin position="10"/>
        <end position="447"/>
    </location>
</feature>
<evidence type="ECO:0000313" key="9">
    <source>
        <dbReference type="EMBL" id="ASA25978.1"/>
    </source>
</evidence>
<name>A0A2Z2KYZ1_9BACL</name>
<dbReference type="NCBIfam" id="TIGR00711">
    <property type="entry name" value="efflux_EmrB"/>
    <property type="match status" value="1"/>
</dbReference>
<dbReference type="InterPro" id="IPR011701">
    <property type="entry name" value="MFS"/>
</dbReference>
<dbReference type="Proteomes" id="UP000249890">
    <property type="component" value="Chromosome"/>
</dbReference>
<feature type="transmembrane region" description="Helical" evidence="7">
    <location>
        <begin position="301"/>
        <end position="321"/>
    </location>
</feature>
<dbReference type="Gene3D" id="1.20.1250.20">
    <property type="entry name" value="MFS general substrate transporter like domains"/>
    <property type="match status" value="1"/>
</dbReference>
<dbReference type="GO" id="GO:0005886">
    <property type="term" value="C:plasma membrane"/>
    <property type="evidence" value="ECO:0007669"/>
    <property type="project" value="UniProtKB-SubCell"/>
</dbReference>
<sequence length="570" mass="60366">MGSRAKQILSFTAIVLGFFMALLDTTIINVALPEMTHYFGGDVSQLSWVMNGYNLAFAVFILTASRLADQFGRRRVFLIGIGLFTVASLLAGLSTSLEMLIVCRVLQGLAGAIIVPVTIPLTTTTFPKELHGMIIGIWGVVSGLAAASGPALGGMITEKLNWQWIFFVNVPLGIASIVLTLIFIKESRDDTAGHNIDWGGILGISGGMFCLTYALIKVEQYGWGSQVIWMLLSAAVISLLFFFLTQWKGKEPMLPLSLLKIGTFNGASLTMLVVGAALMNIALLTSFFLTRMMGMSELKAGLVLSMLAVGSIVSSGLAGPLSNKYGSRWFAAAGIVLMAGATYSLGGLHADSSVGDVLLRLIAAGFGVGLTMAPVMSSAIRNVPADKVGVSSGVINMMKALGSVLGVAIIVTVLQQNMDNRLESAHTEAIAVVQQDQAMLPFVRESLSGTLDNWAGNGTSSTRITTGGEQEAGSAEGLYLAAVENIEVAAASLTAEQQAAFGAARAEQYAEVQLVLPGVGQLLREAPEQAFSRTFAMAGYMLIPGILFALLSDRRRMPAKRLQEAVQVNH</sequence>
<keyword evidence="5 7" id="KW-1133">Transmembrane helix</keyword>
<keyword evidence="10" id="KW-1185">Reference proteome</keyword>
<dbReference type="EMBL" id="CP021780">
    <property type="protein sequence ID" value="ASA25978.1"/>
    <property type="molecule type" value="Genomic_DNA"/>
</dbReference>
<feature type="transmembrane region" description="Helical" evidence="7">
    <location>
        <begin position="328"/>
        <end position="345"/>
    </location>
</feature>
<dbReference type="InterPro" id="IPR004638">
    <property type="entry name" value="EmrB-like"/>
</dbReference>
<dbReference type="OrthoDB" id="2321349at2"/>
<dbReference type="InterPro" id="IPR005829">
    <property type="entry name" value="Sugar_transporter_CS"/>
</dbReference>
<dbReference type="PANTHER" id="PTHR42718:SF46">
    <property type="entry name" value="BLR6921 PROTEIN"/>
    <property type="match status" value="1"/>
</dbReference>
<evidence type="ECO:0000256" key="2">
    <source>
        <dbReference type="ARBA" id="ARBA00022448"/>
    </source>
</evidence>
<feature type="transmembrane region" description="Helical" evidence="7">
    <location>
        <begin position="76"/>
        <end position="93"/>
    </location>
</feature>
<dbReference type="InterPro" id="IPR036259">
    <property type="entry name" value="MFS_trans_sf"/>
</dbReference>
<reference evidence="9 10" key="1">
    <citation type="submission" date="2017-06" db="EMBL/GenBank/DDBJ databases">
        <title>Complete genome sequence of Paenibacillus donghaensis KCTC 13049T isolated from East Sea sediment, South Korea.</title>
        <authorList>
            <person name="Jung B.K."/>
            <person name="Hong S.-J."/>
            <person name="Shin J.-H."/>
        </authorList>
    </citation>
    <scope>NUCLEOTIDE SEQUENCE [LARGE SCALE GENOMIC DNA]</scope>
    <source>
        <strain evidence="9 10">KCTC 13049</strain>
    </source>
</reference>
<feature type="transmembrane region" description="Helical" evidence="7">
    <location>
        <begin position="196"/>
        <end position="216"/>
    </location>
</feature>
<dbReference type="PROSITE" id="PS50850">
    <property type="entry name" value="MFS"/>
    <property type="match status" value="1"/>
</dbReference>
<evidence type="ECO:0000256" key="1">
    <source>
        <dbReference type="ARBA" id="ARBA00004651"/>
    </source>
</evidence>
<feature type="transmembrane region" description="Helical" evidence="7">
    <location>
        <begin position="530"/>
        <end position="551"/>
    </location>
</feature>
<dbReference type="KEGG" id="pdh:B9T62_37865"/>
<gene>
    <name evidence="9" type="ORF">B9T62_37865</name>
</gene>
<dbReference type="PRINTS" id="PR01036">
    <property type="entry name" value="TCRTETB"/>
</dbReference>
<feature type="transmembrane region" description="Helical" evidence="7">
    <location>
        <begin position="228"/>
        <end position="245"/>
    </location>
</feature>
<evidence type="ECO:0000256" key="4">
    <source>
        <dbReference type="ARBA" id="ARBA00022692"/>
    </source>
</evidence>
<dbReference type="CDD" id="cd17321">
    <property type="entry name" value="MFS_MMR_MDR_like"/>
    <property type="match status" value="1"/>
</dbReference>
<dbReference type="Pfam" id="PF07690">
    <property type="entry name" value="MFS_1"/>
    <property type="match status" value="1"/>
</dbReference>
<proteinExistence type="predicted"/>
<evidence type="ECO:0000259" key="8">
    <source>
        <dbReference type="PROSITE" id="PS50850"/>
    </source>
</evidence>
<feature type="transmembrane region" description="Helical" evidence="7">
    <location>
        <begin position="266"/>
        <end position="289"/>
    </location>
</feature>
<dbReference type="SUPFAM" id="SSF103473">
    <property type="entry name" value="MFS general substrate transporter"/>
    <property type="match status" value="1"/>
</dbReference>
<evidence type="ECO:0000256" key="5">
    <source>
        <dbReference type="ARBA" id="ARBA00022989"/>
    </source>
</evidence>
<keyword evidence="3" id="KW-1003">Cell membrane</keyword>
<comment type="subcellular location">
    <subcellularLocation>
        <location evidence="1">Cell membrane</location>
        <topology evidence="1">Multi-pass membrane protein</topology>
    </subcellularLocation>
</comment>
<feature type="transmembrane region" description="Helical" evidence="7">
    <location>
        <begin position="162"/>
        <end position="184"/>
    </location>
</feature>
<evidence type="ECO:0000256" key="7">
    <source>
        <dbReference type="SAM" id="Phobius"/>
    </source>
</evidence>
<dbReference type="GO" id="GO:0022857">
    <property type="term" value="F:transmembrane transporter activity"/>
    <property type="evidence" value="ECO:0007669"/>
    <property type="project" value="InterPro"/>
</dbReference>
<dbReference type="InterPro" id="IPR020846">
    <property type="entry name" value="MFS_dom"/>
</dbReference>